<comment type="caution">
    <text evidence="15">The sequence shown here is derived from an EMBL/GenBank/DDBJ whole genome shotgun (WGS) entry which is preliminary data.</text>
</comment>
<dbReference type="GO" id="GO:0042121">
    <property type="term" value="P:alginic acid biosynthetic process"/>
    <property type="evidence" value="ECO:0007669"/>
    <property type="project" value="UniProtKB-KW"/>
</dbReference>
<dbReference type="InterPro" id="IPR028362">
    <property type="entry name" value="AlgI"/>
</dbReference>
<evidence type="ECO:0000313" key="16">
    <source>
        <dbReference type="Proteomes" id="UP000078543"/>
    </source>
</evidence>
<dbReference type="GO" id="GO:0005886">
    <property type="term" value="C:plasma membrane"/>
    <property type="evidence" value="ECO:0007669"/>
    <property type="project" value="UniProtKB-SubCell"/>
</dbReference>
<feature type="transmembrane region" description="Helical" evidence="14">
    <location>
        <begin position="354"/>
        <end position="375"/>
    </location>
</feature>
<dbReference type="AlphaFoldDB" id="A0A178MZK1"/>
<dbReference type="GO" id="GO:0016746">
    <property type="term" value="F:acyltransferase activity"/>
    <property type="evidence" value="ECO:0007669"/>
    <property type="project" value="UniProtKB-KW"/>
</dbReference>
<dbReference type="InterPro" id="IPR051085">
    <property type="entry name" value="MB_O-acyltransferase"/>
</dbReference>
<dbReference type="Pfam" id="PF03062">
    <property type="entry name" value="MBOAT"/>
    <property type="match status" value="1"/>
</dbReference>
<evidence type="ECO:0000256" key="2">
    <source>
        <dbReference type="ARBA" id="ARBA00005182"/>
    </source>
</evidence>
<organism evidence="15 16">
    <name type="scientific">Magnetospirillum moscoviense</name>
    <dbReference type="NCBI Taxonomy" id="1437059"/>
    <lineage>
        <taxon>Bacteria</taxon>
        <taxon>Pseudomonadati</taxon>
        <taxon>Pseudomonadota</taxon>
        <taxon>Alphaproteobacteria</taxon>
        <taxon>Rhodospirillales</taxon>
        <taxon>Rhodospirillaceae</taxon>
        <taxon>Magnetospirillum</taxon>
    </lineage>
</organism>
<keyword evidence="10 13" id="KW-0472">Membrane</keyword>
<comment type="subcellular location">
    <subcellularLocation>
        <location evidence="1">Cell membrane</location>
        <topology evidence="1">Multi-pass membrane protein</topology>
    </subcellularLocation>
</comment>
<evidence type="ECO:0000256" key="10">
    <source>
        <dbReference type="ARBA" id="ARBA00023136"/>
    </source>
</evidence>
<gene>
    <name evidence="15" type="ORF">A6A05_08195</name>
</gene>
<evidence type="ECO:0000256" key="12">
    <source>
        <dbReference type="ARBA" id="ARBA00031030"/>
    </source>
</evidence>
<dbReference type="STRING" id="1437059.A6A05_08195"/>
<keyword evidence="5 13" id="KW-1003">Cell membrane</keyword>
<protein>
    <recommendedName>
        <fullName evidence="4">Probable alginate O-acetylase AlgI</fullName>
    </recommendedName>
    <alternativeName>
        <fullName evidence="12">Alginate biosynthesis protein AlgI</fullName>
    </alternativeName>
</protein>
<keyword evidence="9 14" id="KW-1133">Transmembrane helix</keyword>
<evidence type="ECO:0000256" key="5">
    <source>
        <dbReference type="ARBA" id="ARBA00022475"/>
    </source>
</evidence>
<dbReference type="PIRSF" id="PIRSF016636">
    <property type="entry name" value="AlgI_DltB"/>
    <property type="match status" value="1"/>
</dbReference>
<dbReference type="Proteomes" id="UP000078543">
    <property type="component" value="Unassembled WGS sequence"/>
</dbReference>
<dbReference type="PANTHER" id="PTHR13285:SF23">
    <property type="entry name" value="TEICHOIC ACID D-ALANYLTRANSFERASE"/>
    <property type="match status" value="1"/>
</dbReference>
<keyword evidence="16" id="KW-1185">Reference proteome</keyword>
<evidence type="ECO:0000256" key="9">
    <source>
        <dbReference type="ARBA" id="ARBA00022989"/>
    </source>
</evidence>
<evidence type="ECO:0000256" key="6">
    <source>
        <dbReference type="ARBA" id="ARBA00022679"/>
    </source>
</evidence>
<evidence type="ECO:0000256" key="11">
    <source>
        <dbReference type="ARBA" id="ARBA00023315"/>
    </source>
</evidence>
<evidence type="ECO:0000256" key="4">
    <source>
        <dbReference type="ARBA" id="ARBA00016084"/>
    </source>
</evidence>
<evidence type="ECO:0000256" key="13">
    <source>
        <dbReference type="PIRNR" id="PIRNR016636"/>
    </source>
</evidence>
<dbReference type="InterPro" id="IPR024194">
    <property type="entry name" value="Ac/AlaTfrase_AlgI/DltB"/>
</dbReference>
<evidence type="ECO:0000313" key="15">
    <source>
        <dbReference type="EMBL" id="OAN55724.1"/>
    </source>
</evidence>
<name>A0A178MZK1_9PROT</name>
<feature type="transmembrane region" description="Helical" evidence="14">
    <location>
        <begin position="151"/>
        <end position="171"/>
    </location>
</feature>
<keyword evidence="8" id="KW-0016">Alginate biosynthesis</keyword>
<dbReference type="EMBL" id="LWQU01000095">
    <property type="protein sequence ID" value="OAN55724.1"/>
    <property type="molecule type" value="Genomic_DNA"/>
</dbReference>
<feature type="transmembrane region" description="Helical" evidence="14">
    <location>
        <begin position="116"/>
        <end position="139"/>
    </location>
</feature>
<evidence type="ECO:0000256" key="1">
    <source>
        <dbReference type="ARBA" id="ARBA00004651"/>
    </source>
</evidence>
<feature type="transmembrane region" description="Helical" evidence="14">
    <location>
        <begin position="311"/>
        <end position="334"/>
    </location>
</feature>
<dbReference type="PANTHER" id="PTHR13285">
    <property type="entry name" value="ACYLTRANSFERASE"/>
    <property type="match status" value="1"/>
</dbReference>
<keyword evidence="7 14" id="KW-0812">Transmembrane</keyword>
<feature type="transmembrane region" description="Helical" evidence="14">
    <location>
        <begin position="50"/>
        <end position="67"/>
    </location>
</feature>
<feature type="transmembrane region" description="Helical" evidence="14">
    <location>
        <begin position="79"/>
        <end position="96"/>
    </location>
</feature>
<dbReference type="InterPro" id="IPR004299">
    <property type="entry name" value="MBOAT_fam"/>
</dbReference>
<keyword evidence="11 13" id="KW-0012">Acyltransferase</keyword>
<dbReference type="PIRSF" id="PIRSF500217">
    <property type="entry name" value="AlgI"/>
    <property type="match status" value="1"/>
</dbReference>
<keyword evidence="6 13" id="KW-0808">Transferase</keyword>
<reference evidence="15 16" key="1">
    <citation type="submission" date="2016-04" db="EMBL/GenBank/DDBJ databases">
        <title>Draft genome sequence of freshwater magnetotactic bacteria Magnetospirillum marisnigri SP-1 and Magnetospirillum moscoviense BB-1.</title>
        <authorList>
            <person name="Koziaeva V."/>
            <person name="Dziuba M.V."/>
            <person name="Ivanov T.M."/>
            <person name="Kuznetsov B."/>
            <person name="Grouzdev D.S."/>
        </authorList>
    </citation>
    <scope>NUCLEOTIDE SEQUENCE [LARGE SCALE GENOMIC DNA]</scope>
    <source>
        <strain evidence="15 16">BB-1</strain>
    </source>
</reference>
<evidence type="ECO:0000256" key="14">
    <source>
        <dbReference type="SAM" id="Phobius"/>
    </source>
</evidence>
<feature type="transmembrane region" description="Helical" evidence="14">
    <location>
        <begin position="191"/>
        <end position="213"/>
    </location>
</feature>
<evidence type="ECO:0000256" key="3">
    <source>
        <dbReference type="ARBA" id="ARBA00010323"/>
    </source>
</evidence>
<proteinExistence type="inferred from homology"/>
<feature type="transmembrane region" description="Helical" evidence="14">
    <location>
        <begin position="6"/>
        <end position="23"/>
    </location>
</feature>
<evidence type="ECO:0000256" key="7">
    <source>
        <dbReference type="ARBA" id="ARBA00022692"/>
    </source>
</evidence>
<dbReference type="RefSeq" id="WP_068497886.1">
    <property type="nucleotide sequence ID" value="NZ_LWQU01000095.1"/>
</dbReference>
<sequence>MLFPTLNFGLFFLVVFSVAWALVGHHRLRLAFLTAASYLFYGFWDWRFCALLAASSLGNHLFGRLIFDSPDPQRRKTILTVAIVLNLGCLAVFKYFNFFLESLNELLILLGVGRDLPFLSVLLPVGISFFTFHGISYLVDLYRGTLDRPASALQMLLYISFFPQLVAGPIVRAAHFLPQLRRPVDPAEIPAIRAFLLILGGLFKKVVVANILATELVDPVFRDPQAFGAIDLMLAAYGYAVQIYCDFSAYTDIAIGVAALFGYRFPQNFNQPYRAVGLRDFWRRWHISLSSWLRDYLYISLGGQDRRTRNLMITMLLGGLWHGAAWTFVAWGLLHGAMLVVEHRAAQGRQPLAGWQRGAAVLVTFHLVCLTWILFRAPDLGLALDYLAGFARLSQASQVAQPMVLALLAGGIGAHFLPAGRLDWLERQVATLPRTAQAAALGAAIVLIDRLGPDGVAPFIYFRF</sequence>
<accession>A0A178MZK1</accession>
<dbReference type="OrthoDB" id="139172at2"/>
<evidence type="ECO:0000256" key="8">
    <source>
        <dbReference type="ARBA" id="ARBA00022841"/>
    </source>
</evidence>
<comment type="pathway">
    <text evidence="2">Glycan biosynthesis; alginate biosynthesis.</text>
</comment>
<comment type="similarity">
    <text evidence="3 13">Belongs to the membrane-bound acyltransferase family.</text>
</comment>